<dbReference type="InterPro" id="IPR012334">
    <property type="entry name" value="Pectin_lyas_fold"/>
</dbReference>
<evidence type="ECO:0000256" key="1">
    <source>
        <dbReference type="SAM" id="MobiDB-lite"/>
    </source>
</evidence>
<keyword evidence="4" id="KW-1185">Reference proteome</keyword>
<feature type="region of interest" description="Disordered" evidence="1">
    <location>
        <begin position="5472"/>
        <end position="5497"/>
    </location>
</feature>
<dbReference type="InterPro" id="IPR011050">
    <property type="entry name" value="Pectin_lyase_fold/virulence"/>
</dbReference>
<dbReference type="InterPro" id="IPR008619">
    <property type="entry name" value="Filamentous_hemagglutn_rpt"/>
</dbReference>
<protein>
    <submittedName>
        <fullName evidence="3">Hemagglutinin repeat-containing protein</fullName>
    </submittedName>
</protein>
<dbReference type="Proteomes" id="UP000662888">
    <property type="component" value="Chromosome"/>
</dbReference>
<dbReference type="InterPro" id="IPR025157">
    <property type="entry name" value="Hemagglutinin_rpt"/>
</dbReference>
<reference evidence="3 4" key="1">
    <citation type="submission" date="2020-11" db="EMBL/GenBank/DDBJ databases">
        <authorList>
            <person name="Sun Q."/>
        </authorList>
    </citation>
    <scope>NUCLEOTIDE SEQUENCE [LARGE SCALE GENOMIC DNA]</scope>
    <source>
        <strain evidence="3 4">P8398</strain>
    </source>
</reference>
<feature type="region of interest" description="Disordered" evidence="1">
    <location>
        <begin position="4293"/>
        <end position="4314"/>
    </location>
</feature>
<dbReference type="SUPFAM" id="SSF51126">
    <property type="entry name" value="Pectin lyase-like"/>
    <property type="match status" value="1"/>
</dbReference>
<organism evidence="3 4">
    <name type="scientific">Massilia antarctica</name>
    <dbReference type="NCBI Taxonomy" id="2765360"/>
    <lineage>
        <taxon>Bacteria</taxon>
        <taxon>Pseudomonadati</taxon>
        <taxon>Pseudomonadota</taxon>
        <taxon>Betaproteobacteria</taxon>
        <taxon>Burkholderiales</taxon>
        <taxon>Oxalobacteraceae</taxon>
        <taxon>Telluria group</taxon>
        <taxon>Massilia</taxon>
    </lineage>
</organism>
<evidence type="ECO:0000313" key="4">
    <source>
        <dbReference type="Proteomes" id="UP000662888"/>
    </source>
</evidence>
<evidence type="ECO:0000313" key="3">
    <source>
        <dbReference type="EMBL" id="QPI47820.1"/>
    </source>
</evidence>
<feature type="compositionally biased region" description="Polar residues" evidence="1">
    <location>
        <begin position="4436"/>
        <end position="4457"/>
    </location>
</feature>
<name>A0AA48W7A8_9BURK</name>
<dbReference type="NCBIfam" id="TIGR01901">
    <property type="entry name" value="adhes_NPXG"/>
    <property type="match status" value="1"/>
</dbReference>
<feature type="region of interest" description="Disordered" evidence="1">
    <location>
        <begin position="4436"/>
        <end position="4459"/>
    </location>
</feature>
<feature type="compositionally biased region" description="Low complexity" evidence="1">
    <location>
        <begin position="4794"/>
        <end position="4807"/>
    </location>
</feature>
<dbReference type="SMART" id="SM00912">
    <property type="entry name" value="Haemagg_act"/>
    <property type="match status" value="1"/>
</dbReference>
<dbReference type="Pfam" id="PF05594">
    <property type="entry name" value="Fil_haemagg"/>
    <property type="match status" value="24"/>
</dbReference>
<evidence type="ECO:0000259" key="2">
    <source>
        <dbReference type="SMART" id="SM00912"/>
    </source>
</evidence>
<dbReference type="InterPro" id="IPR010069">
    <property type="entry name" value="CdiA_FHA1_rpt"/>
</dbReference>
<dbReference type="InterPro" id="IPR008638">
    <property type="entry name" value="FhaB/CdiA-like_TPS"/>
</dbReference>
<dbReference type="Gene3D" id="2.160.20.10">
    <property type="entry name" value="Single-stranded right-handed beta-helix, Pectin lyase-like"/>
    <property type="match status" value="1"/>
</dbReference>
<dbReference type="RefSeq" id="WP_206087487.1">
    <property type="nucleotide sequence ID" value="NZ_CP065053.1"/>
</dbReference>
<accession>A0AA48W7A8</accession>
<dbReference type="Pfam" id="PF05860">
    <property type="entry name" value="TPS"/>
    <property type="match status" value="1"/>
</dbReference>
<dbReference type="EMBL" id="CP065053">
    <property type="protein sequence ID" value="QPI47820.1"/>
    <property type="molecule type" value="Genomic_DNA"/>
</dbReference>
<sequence>MKSPIRHLLKKPSTLTAADRLVQAQLEQPMEAVGRSGRPWARAVARAMIVLQILQTALIAGPAYAQVAAAGNAPAGQKPLVDAAANGVPIVLIAPPSAAGVSHNRYDQFNVDSRGLILNNSRESVGTQLGGIVNGNMQLGTTSARIILNEVTSGNPSRLNGYIEVAGQRADLVIANPNGISCDGCGFLNTAGRATLTTGTPQYNGAGQLDSLNVQRGVITIGARGLNASNVEQLDLLARGIVIEGEISTRNLQAVLGANKVLYGTLKATAQDGSGNAPKFAIDIADLGGMYANQIYLVATEKGLGVNSAGRIASLTENLTLSAQGDLTLKDNYSKKDVDLSSSGKVTLTGQTNAERNARIAATERVAVNNGAVLRAEQSVLLTTAQIDNSGSVIQKSASETLVLAAERINSSGSIYSATDLSLQARTIDGKGGVLQAERALKLSADRILVDQQQWAANEAVTVKAGELRAVNSVMAAGTDLSLNTSGVLNIQGSTLTAKKAVDLRGQGVNSAAATVSAAALALDAGKGKLDNTGGVLYAAGNIDLRAAGIDNTRGKIVAADKLALDAGGGALDNTGGTVASKDAVFGNVGSIRNRAGTLSTTSDLVLDGALDNNKGKLITAGALTFSGASLDNAGGAIQAGNAVKLTASGLIDSADGIIQSTSAGVAIKAGRLDNSKGAIAGARDIAIDAGRMLGRNGDISAGGKLAVSGAALDLSGASLASNGTLDLAASDIVASAARLHAGQALTVKAGNLSAAGASIASVGSVNVAATGDAWLDKAAIAANGNVDLNSRNLHAQQLRVESGGTVALKADVVDLQDASLSGARGLGLTAGTLLMKGGSAVSGGMLTITGQSQQGGKLSAARDVDIRMEKGLDLTGGAILAGGDIAVRAEGIVTDQALLGGKHIVLDAGLQSVSNVQGTIVAESGGGTRAPALVVRGNGIDNNRGVLSSDSNAVFDAKSQVFDNSNGKVVVGGDMDLSAAMLKNRSGSIATGSSIVMRGNEVDNTDGQLRSGKDVIIEASGQRLGNERGVIEAQGTMTLLAADLNNIGGRLTANQTLNLTAGALNNSGGTVAAGKDLTLSVSGVANSGNGSLNAGGPLSISAGRFDAAGAHISSNERIVIAAGQGMYLDKSDIKAGGAVDLSAGVVQATGATIISNGAIAVSGRDSVNLAASDINANGAVTIKAANGASLQGAQIATNAQLHIDAASIDGGASRLSSAGEMALHADAGGIVLAGAHLASGATLRIDGKGIDAANATLAAKGDIALDTRGADYKADGSLHRSESGGITLKANNIDLGGSAGHIGDSGFIANGSIALDASGQINAANSTISSGSNVALNAGRGISTAGGAVSAIGSATLSGTAIDNAGGAIAANGALKLVARDGGIDNGGGSIMSRDQLTLQTRAGLDRIAGKPAAAGGATDLNNKGGTIVGVAGAVINSGTIDNSSGKIASGDSLVLDLGNSDFKGAKGSVLSEKALTLSARQIDLSAGQLRAGKGVSLSAEQIVAQGAAISAAAGDLLIDSKGGSIDTSHADMLASGLLSLKSGAANLAQAKLSSGAGTSIASAALDARQASIQAGGDIVIASGAAINAQDASIGAGGKLDLTASSLKGGQYSAFKDLTVVTTGAIDLGKSSLPGAQGGAFLTDAALNVKAQGAILDDGRAIGKNITFDVGNGLLSNRGGTILATDAAASAPALKVTGNGIDSTGGSIVSNGDLIINSGSGALDNSKGTIGALRTLDVVAGKLGNAGGTVVANTALALQVQAIDNQAGKIQAGTSLNVKAGDIDNRAGTLAGSTGIDLTAGKVDSSNKALIGSNGDVTLHTKGLDNSGSQVTAGGKLVIDTGAAGAITNVKGSLASDGGMTLASAGELDNSGGAIAAGAGLDAQIQGALVNKDGNIVAAKNLGLKVKGALANQGGAIQAGGDMLVGTNKGIANDTGKLIANGALGIDGASLTSKKGLISAGKDLTLDVKTLGGALDNQGGQIQASGKASIAAKGVGNVDGVIIASDDLLLDAGKALLDNRGGIVQSAKASVAIDAGDIASQGTASAIVAAGNLTVAGNNIDSGKGLISAGKDLSLIAQGTLGNAQGRITAGAQATVQGQGIDNSGALLSAGKTLTVQAGSGTVVNSGGSILAGETLKLGAGGVQNLGGSVASNGDLTLVADSGGTVDNSAGTIRSAQGNVSLTGGQLRNGSIGTGASGPGGSIAGGKDVTISANGALLNRGGAIEAANKLTIQAGAALDNTNGKLTGANALAVSANGITSVNGSMLSNGALSANAGTGAFDNSKGVISGGSTTTLNSAGRFDNTDGKITTGANLVATTGAFDNVRGLVSAQGGANLTTAAFDGRKGEVIGQQALTINTQGARFDGSGGRFASNGGVTLATGDAVLTGSTIAAGDSFALQSIGANTRLDANGIQIAVTKNITMTGADVALNGSSLQAGNTITVAGSTVGLNNATLAANSAVNINGTDVQAGAINISTQGDISLQASNSLDYRNGQFAAGNNAAIYGGGLVATSGAKLAAGKRLSFGMGQQAVDFSALDFTYQFGTDLLVQALGIRTGGVAISADNLFFDAGTGVLDNTGGTLSATGVIEFKARGMINSGGLIAADHLVSLDSGMGAIINDGGTIASAAGKIGIAGSDLLNKDGGNITAAESVNVSTIGLTDNAGGNIVSDGEVSLYSGTLGNVKGNVVSNKDKVTVNVRTFDNDGGVVSAKTALDVTATLGVSNKGGTMLAGLDASIVAKNGVNNTGGVIGAAGKVALTSSTGVVINQGGSIQSDTSTVAIDAGNGIWNQNGDIYGLTGVQAKTDANLLNMQGGRIASQGDVKLSSLKGKLDNTDGIVSSGSALIVAAKDVNNAGGVLSGLTSVKVDADSVDNNAGVIEAGTGGIAITAKTLSNDNSGSQRGIVSKGDITIGGGAVKQNGGYIGADGKLTIDGTSIDNTGGSTMLALKELSLTGTTGINNQDGNIKSALDTTLKTPVLNNVGGTVFANNNLVVDAAAIDNSNTNNGAFDKGLLASNTVTVNAATVGNVNGAIVALKNLKVAGSASINNTGGQLSGEAVTIDTADFINTGGRTDATTTLTATMKKFSADGVMASTGTLRLAMNGDYTNGGIVAAENNLEIVLNNGKYTNNGTISAARDLSLSATELNNYGTISATNTTINVGSFVNSDTNGKGVVNSVGTTTINAGNTVNTGRIYGGDVVIGGAVSNEADATIGARDTLTMSGLLINKPGANVISLGNMKLGDVVNAGARIESGGNLDVRNLRNINCVAGSGGNGVGASDCGTYGLQGGVSLTDVTTVTPVNQVILTDSQTGLVHNLNDLVIVYADDTFHYVVPGEDHKIEDYIQRTYTTKTTVASVIATSNSGTVAAAGNVSAQSAQNIDSRIVAGGSVLINGGSEVGNGIEKTAGDSVNISTQGSQQITTTGTEFETHVDSCKPWQSCKHKRIYGGTSNFEDVGPTTSIDVAGVLYDSGGAASAPVAPANATIAPAEPAKVVGTLGTGVAGNITAANGNTAAGDTTTTKTGNVVTYQNGSTTVGINVGAINTNTAVQGVGVQGVIAGGAPSVSTSVAAGGTKIGAQAAGTAGGTGPVLTDAQQQGSGGAADVTVGTSAQPVVKGQVAGNALPGSVIAGNARAVQQSAIGDLTTSFAKFAAARPVTVAEKTVAGVVGTNTKDIGVRATDPKVPNVTLTSNTDWKAPSGNLFSLKPGEGAGYLVETDPLFTDKKKWTGSDYFLDQLAIDPQRTLKRYGDGFVEQRAFADQLINITGRNKLSGYENNEQAFKALMDSGVAYAKQFQLTPGVALSEQQMAQLTTDIVWLQEETVTMPDGSTTKALVPQVYLRRPQQGDLSTGGALIAGDNVTIRNQNGSISNNGTILAGYANAKPTDMHGTVTLDAKNVSNGGTIAGNVIDIRAANDIANVGGRIAGLSNKGVDGSATDDSRVTLNAGRDILVASTTRTRSVDTVGNNGTSTSSRTNIDRVATIAGGNVLIDAKGNFTARAAQVDAAANLSVLAGKNIDIAGVEEKHALFVPLGGNTMGRTGYTNEASISNAGSSLTAGNNLAVKAGADTTLSGSRIAAANDASISGTNVTISAVKDRTLVDVQTVGRKQYDRAMNDDESLSGGSVSAGSSVTIVATGMATGQKDKDGKAIAQVGTGNLVLNAGKVTALKGTASLLANNDVSIQTITTGHDSLNDSYSKSGNLVKSKTTTTSSTSNTQQAEGSRIAGNSIAIVAGNGKDLVGNVNVIGSSVLADTRLAVTAGADINVLAATSTGTYSQATTVKQSGLSGAKNGVGLSAGSSTVKSREDGSFATQSETGSVLGSSGGNVILNAGKNATIAGSDLIAGRLDTDATLLNGNIDISAQNIAIIPGQDQRHETQSLDTTSKSFTVAVVGTPVDTLRNLKKIKEDKSKFGRVNGTLSELADSSLTAPQVAVTFGKSQTSSSTVHDGQTQSGSSLSASGDIRLTARGNGVTGVDGKPVDGDITVRGSKIDGGGVVKLSAERNVTVEASTDRSSDSSAATASASTFSAAGLSLGDITRAINGGPNSGGVTLSPYNQKRGSDSGSETSTRQTASLINGNKVELVSNRGDILVQGSGIKAKGDIALSASAGKIDIVSGQDGTVLKETHNIMQLGDLGGNGTANTVGIKRGSDTLDTRKDQQNTIRSGLSAGGNLAITAKDNVAVRGSDLHADGNVDIKGRNVVLDPGVDEVSTKAASKTSQFGVTVALSGYAVDAANAVKQAAVAHEQKDDDKLAGIYAVKAAITVANGTGVGGGTPAANNTQAPASSQASIKATVSIGGNSSDSTTNNSALQNKGSTVSAGQNLTVTATGDGGKDANGKASDGNITARGAVLSGKDVTLDAARDIRLASAQDTSANDSWNSSHNASVGVGFGLGGTQNGFTLELAAGQSHGNANGDATTNQNTSVTASNVLTIKSGKDTALAGAQVKGDKVVANIGGDLNIASLQDTDNYTSREKSSGGSVSICVPPFCYGASSGSVNAAKANIDSTFASVNQQSGIYAGAQGFDVTVKNNTDLIGGVIASAAGADKNRLTTGTLTQTDVKNAASYDSDSSSVNLSYSSGASAIQTIGSNVAGNMAGNLTPVQNGNAAGTTKSAISAGTLVITDAKGQIAATGKTAEETVATTDRDTANSAGTIGKIFDQKKLLEDQEYAKALAGVVQQSTAFIEKKLGDALVGTDLATKVAVHAVIDGALTKLVGGDFSSGAAASAATTALLETFGDEIKKIPGLKPDDVRALTTLLASVVGKAVAGVTGASPEAGNAAGLVTGAAAENNFLRHKEADAMAKEFAECEKKPKGCAEYEEIRNKYRILSTKNIATVEACIKAGDVACVKNLEGDAAAAGEISNVLMSWDHTFFEGRQNNIRDGGVKGSASLFGSDISQAEEVRTFRQNFCVGVSAGGCDQLVNAALNDRLKRAGTLIVVGMLAVKAGGAIRGITLRFVPVKGVASFPPVAEAPIAGETTQTGAGAPNPKGGRRGAPGTVDQHAAIGDELHIEGPAIFDRNGKLIGRIDPITNIIEPQLGFDNPPMLPKKPFDIIESGGGVTVPPGSGGNAKPPLLPLNIVDKRLPDGKNFIGDDIALKEGANYFRGNELVDVNRRVLAEFDQINMVTKTITEDKDGSQFGKRLDPTMSVEDREALILAQAEIYVDKKVISKMHDKIAALKNADAIRPNGNGKDTMSTPQLNDIRSFKNIEFRFIGDGAALQSVMNRRVGILRQQYPDFNFVVVYGDKTQGKK</sequence>
<dbReference type="NCBIfam" id="TIGR01731">
    <property type="entry name" value="fil_hemag_20aa"/>
    <property type="match status" value="44"/>
</dbReference>
<feature type="region of interest" description="Disordered" evidence="1">
    <location>
        <begin position="4542"/>
        <end position="4571"/>
    </location>
</feature>
<proteinExistence type="predicted"/>
<feature type="region of interest" description="Disordered" evidence="1">
    <location>
        <begin position="4794"/>
        <end position="4842"/>
    </location>
</feature>
<feature type="compositionally biased region" description="Polar residues" evidence="1">
    <location>
        <begin position="4808"/>
        <end position="4826"/>
    </location>
</feature>
<gene>
    <name evidence="3" type="ORF">IV454_19860</name>
</gene>
<dbReference type="Pfam" id="PF13332">
    <property type="entry name" value="Fil_haemagg_2"/>
    <property type="match status" value="5"/>
</dbReference>
<feature type="compositionally biased region" description="Polar residues" evidence="1">
    <location>
        <begin position="4546"/>
        <end position="4571"/>
    </location>
</feature>
<feature type="domain" description="Filamentous haemagglutinin FhaB/tRNA nuclease CdiA-like TPS" evidence="2">
    <location>
        <begin position="85"/>
        <end position="206"/>
    </location>
</feature>